<evidence type="ECO:0000313" key="1">
    <source>
        <dbReference type="EMBL" id="QHT13147.1"/>
    </source>
</evidence>
<evidence type="ECO:0008006" key="2">
    <source>
        <dbReference type="Google" id="ProtNLM"/>
    </source>
</evidence>
<dbReference type="AlphaFoldDB" id="A0A6C0D9G3"/>
<organism evidence="1">
    <name type="scientific">viral metagenome</name>
    <dbReference type="NCBI Taxonomy" id="1070528"/>
    <lineage>
        <taxon>unclassified sequences</taxon>
        <taxon>metagenomes</taxon>
        <taxon>organismal metagenomes</taxon>
    </lineage>
</organism>
<dbReference type="EMBL" id="MN739563">
    <property type="protein sequence ID" value="QHT13147.1"/>
    <property type="molecule type" value="Genomic_DNA"/>
</dbReference>
<dbReference type="Pfam" id="PF08795">
    <property type="entry name" value="DUF1796"/>
    <property type="match status" value="1"/>
</dbReference>
<sequence length="203" mass="24571">MNKYLSLGNNCFIKKYLNTIQPGETNFFDYIGSSQWSINELFLNDFANLFNKEDYANMKVLTNYECVTHKHYYLRFLHDLSKNFTDLQFNQFKSKYIRRILRLKKLLSEENKIIFLRTEEHYENRVIYHPDKYVKTELEYLFEFSDIIKNLYPQLDFSIIQISRSENQNFEDKNIIVINNNIKLTWENCTDVISDILQRTSFA</sequence>
<reference evidence="1" key="1">
    <citation type="journal article" date="2020" name="Nature">
        <title>Giant virus diversity and host interactions through global metagenomics.</title>
        <authorList>
            <person name="Schulz F."/>
            <person name="Roux S."/>
            <person name="Paez-Espino D."/>
            <person name="Jungbluth S."/>
            <person name="Walsh D.A."/>
            <person name="Denef V.J."/>
            <person name="McMahon K.D."/>
            <person name="Konstantinidis K.T."/>
            <person name="Eloe-Fadrosh E.A."/>
            <person name="Kyrpides N.C."/>
            <person name="Woyke T."/>
        </authorList>
    </citation>
    <scope>NUCLEOTIDE SEQUENCE</scope>
    <source>
        <strain evidence="1">GVMAG-M-3300023174-131</strain>
    </source>
</reference>
<proteinExistence type="predicted"/>
<dbReference type="InterPro" id="IPR014903">
    <property type="entry name" value="DUF1796"/>
</dbReference>
<accession>A0A6C0D9G3</accession>
<protein>
    <recommendedName>
        <fullName evidence="2">Papain-like cysteine peptidase</fullName>
    </recommendedName>
</protein>
<name>A0A6C0D9G3_9ZZZZ</name>